<dbReference type="InterPro" id="IPR010200">
    <property type="entry name" value="HflC"/>
</dbReference>
<dbReference type="PANTHER" id="PTHR42911">
    <property type="entry name" value="MODULATOR OF FTSH PROTEASE HFLC"/>
    <property type="match status" value="1"/>
</dbReference>
<dbReference type="Pfam" id="PF01145">
    <property type="entry name" value="Band_7"/>
    <property type="match status" value="1"/>
</dbReference>
<dbReference type="EMBL" id="AP013042">
    <property type="protein sequence ID" value="BAS67735.1"/>
    <property type="molecule type" value="Genomic_DNA"/>
</dbReference>
<dbReference type="PANTHER" id="PTHR42911:SF1">
    <property type="entry name" value="MODULATOR OF FTSH PROTEASE HFLC"/>
    <property type="match status" value="1"/>
</dbReference>
<dbReference type="STRING" id="1303921.BSEPE_0741"/>
<evidence type="ECO:0000256" key="4">
    <source>
        <dbReference type="ARBA" id="ARBA00022989"/>
    </source>
</evidence>
<comment type="subcellular location">
    <subcellularLocation>
        <location evidence="1">Membrane</location>
        <topology evidence="1">Single-pass membrane protein</topology>
    </subcellularLocation>
</comment>
<keyword evidence="8" id="KW-0378">Hydrolase</keyword>
<gene>
    <name evidence="8" type="primary">hflC</name>
    <name evidence="8" type="ORF">BSEPE_0741</name>
</gene>
<sequence length="285" mass="32301">MKKFVLIILAVLFFVGGSALYTVKETETAIKLRLGEIIAVDSTPGLKFKTPFVNNVVKFDNRIQTLDAPAERFLTGEKKNVIVDSYVKWRITDAEQFYKSTGGNIARTNNRLAQIIKTGLKSEFSKRSITDVVSGERSEIMANIAKLAKQDIAEFGIEIIDVRIKRIDLSKEVSNSVYRRMQAERHRVAKEFRSKGAEEAEIIRAAADKKRTIILANAYRDSEVIRGEGDAVSANNYAKAYNKDAKFYSFYRSLESYKKSFSGNNDIMVLNPNTEFFKYFNPAIK</sequence>
<dbReference type="GO" id="GO:0016020">
    <property type="term" value="C:membrane"/>
    <property type="evidence" value="ECO:0007669"/>
    <property type="project" value="UniProtKB-SubCell"/>
</dbReference>
<reference evidence="8 9" key="2">
    <citation type="journal article" date="2016" name="ISME J.">
        <title>Heterogeneous composition of key metabolic gene clusters in a vent mussel symbiont population.</title>
        <authorList>
            <person name="Ikuta T."/>
            <person name="Takaki Y."/>
            <person name="Nagai Y."/>
            <person name="Shimamura S."/>
            <person name="Tsuda M."/>
            <person name="Kawagucci S."/>
            <person name="Aoki Y."/>
            <person name="Inoue K."/>
            <person name="Teruya M."/>
            <person name="Satou K."/>
            <person name="Teruya K."/>
            <person name="Shimoji M."/>
            <person name="Tamotsu H."/>
            <person name="Hirano T."/>
            <person name="Maruyama T."/>
            <person name="Yoshida T."/>
        </authorList>
    </citation>
    <scope>NUCLEOTIDE SEQUENCE [LARGE SCALE GENOMIC DNA]</scope>
    <source>
        <strain evidence="8 9">Myojin Knoll</strain>
    </source>
</reference>
<proteinExistence type="inferred from homology"/>
<dbReference type="GO" id="GO:0008233">
    <property type="term" value="F:peptidase activity"/>
    <property type="evidence" value="ECO:0007669"/>
    <property type="project" value="UniProtKB-KW"/>
</dbReference>
<keyword evidence="8" id="KW-0645">Protease</keyword>
<dbReference type="SMART" id="SM00244">
    <property type="entry name" value="PHB"/>
    <property type="match status" value="1"/>
</dbReference>
<keyword evidence="5" id="KW-0472">Membrane</keyword>
<dbReference type="PIRSF" id="PIRSF005651">
    <property type="entry name" value="HflC"/>
    <property type="match status" value="1"/>
</dbReference>
<evidence type="ECO:0000259" key="7">
    <source>
        <dbReference type="SMART" id="SM00244"/>
    </source>
</evidence>
<dbReference type="InterPro" id="IPR036013">
    <property type="entry name" value="Band_7/SPFH_dom_sf"/>
</dbReference>
<evidence type="ECO:0000256" key="5">
    <source>
        <dbReference type="ARBA" id="ARBA00023136"/>
    </source>
</evidence>
<dbReference type="Proteomes" id="UP000067399">
    <property type="component" value="Chromosome"/>
</dbReference>
<evidence type="ECO:0000256" key="2">
    <source>
        <dbReference type="ARBA" id="ARBA00007862"/>
    </source>
</evidence>
<dbReference type="NCBIfam" id="TIGR01932">
    <property type="entry name" value="hflC"/>
    <property type="match status" value="1"/>
</dbReference>
<protein>
    <recommendedName>
        <fullName evidence="6">Protein HflC</fullName>
    </recommendedName>
</protein>
<dbReference type="KEGG" id="ebh:BSEPE_0741"/>
<organism evidence="8 9">
    <name type="scientific">endosymbiont of Bathymodiolus septemdierum str. Myojin knoll</name>
    <dbReference type="NCBI Taxonomy" id="1303921"/>
    <lineage>
        <taxon>Bacteria</taxon>
        <taxon>Pseudomonadati</taxon>
        <taxon>Pseudomonadota</taxon>
        <taxon>Gammaproteobacteria</taxon>
        <taxon>sulfur-oxidizing symbionts</taxon>
    </lineage>
</organism>
<evidence type="ECO:0000256" key="1">
    <source>
        <dbReference type="ARBA" id="ARBA00004167"/>
    </source>
</evidence>
<name>A0A0N7KBD8_9GAMM</name>
<evidence type="ECO:0000313" key="8">
    <source>
        <dbReference type="EMBL" id="BAS67735.1"/>
    </source>
</evidence>
<dbReference type="RefSeq" id="WP_066044287.1">
    <property type="nucleotide sequence ID" value="NZ_AP013042.1"/>
</dbReference>
<dbReference type="InterPro" id="IPR001972">
    <property type="entry name" value="Stomatin_HflK_fam"/>
</dbReference>
<dbReference type="GO" id="GO:0006508">
    <property type="term" value="P:proteolysis"/>
    <property type="evidence" value="ECO:0007669"/>
    <property type="project" value="UniProtKB-KW"/>
</dbReference>
<dbReference type="PRINTS" id="PR00721">
    <property type="entry name" value="STOMATIN"/>
</dbReference>
<dbReference type="Gene3D" id="3.30.479.30">
    <property type="entry name" value="Band 7 domain"/>
    <property type="match status" value="1"/>
</dbReference>
<keyword evidence="4" id="KW-1133">Transmembrane helix</keyword>
<dbReference type="SUPFAM" id="SSF117892">
    <property type="entry name" value="Band 7/SPFH domain"/>
    <property type="match status" value="1"/>
</dbReference>
<reference evidence="8 9" key="1">
    <citation type="journal article" date="2000" name="Mar. Ecol. Prog. Ser.">
        <title>Phylogenetic characterization of endosymbionts in three hydrothermal vent mussels: influence on host distributions.</title>
        <authorList>
            <person name="Fujiwara Y."/>
            <person name="Takai K."/>
            <person name="Uematsu K."/>
            <person name="Tsuchida S."/>
            <person name="Hunt J.C."/>
            <person name="Hashimoto J."/>
        </authorList>
    </citation>
    <scope>NUCLEOTIDE SEQUENCE [LARGE SCALE GENOMIC DNA]</scope>
    <source>
        <strain evidence="8 9">Myojin Knoll</strain>
    </source>
</reference>
<evidence type="ECO:0000256" key="6">
    <source>
        <dbReference type="PIRNR" id="PIRNR005651"/>
    </source>
</evidence>
<comment type="similarity">
    <text evidence="2 6">Belongs to the band 7/mec-2 family. HflC subfamily.</text>
</comment>
<keyword evidence="3" id="KW-0812">Transmembrane</keyword>
<dbReference type="OrthoDB" id="9812991at2"/>
<feature type="domain" description="Band 7" evidence="7">
    <location>
        <begin position="18"/>
        <end position="181"/>
    </location>
</feature>
<dbReference type="CDD" id="cd03405">
    <property type="entry name" value="SPFH_HflC"/>
    <property type="match status" value="1"/>
</dbReference>
<dbReference type="AlphaFoldDB" id="A0A0N7KBD8"/>
<evidence type="ECO:0000256" key="3">
    <source>
        <dbReference type="ARBA" id="ARBA00022692"/>
    </source>
</evidence>
<dbReference type="InterPro" id="IPR001107">
    <property type="entry name" value="Band_7"/>
</dbReference>
<keyword evidence="9" id="KW-1185">Reference proteome</keyword>
<accession>A0A0N7KBD8</accession>
<comment type="function">
    <text evidence="6">HflC and HflK could regulate a protease.</text>
</comment>
<evidence type="ECO:0000313" key="9">
    <source>
        <dbReference type="Proteomes" id="UP000067399"/>
    </source>
</evidence>